<dbReference type="InterPro" id="IPR004154">
    <property type="entry name" value="Anticodon-bd"/>
</dbReference>
<reference evidence="14" key="1">
    <citation type="journal article" date="2020" name="mSystems">
        <title>Genome- and Community-Level Interaction Insights into Carbon Utilization and Element Cycling Functions of Hydrothermarchaeota in Hydrothermal Sediment.</title>
        <authorList>
            <person name="Zhou Z."/>
            <person name="Liu Y."/>
            <person name="Xu W."/>
            <person name="Pan J."/>
            <person name="Luo Z.H."/>
            <person name="Li M."/>
        </authorList>
    </citation>
    <scope>NUCLEOTIDE SEQUENCE [LARGE SCALE GENOMIC DNA]</scope>
    <source>
        <strain evidence="14">HyVt-505</strain>
    </source>
</reference>
<keyword evidence="6" id="KW-0547">Nucleotide-binding</keyword>
<name>A0A832J4X7_9GAMM</name>
<dbReference type="EMBL" id="DRNF01000455">
    <property type="protein sequence ID" value="HHJ81404.1"/>
    <property type="molecule type" value="Genomic_DNA"/>
</dbReference>
<dbReference type="GO" id="GO:0005524">
    <property type="term" value="F:ATP binding"/>
    <property type="evidence" value="ECO:0007669"/>
    <property type="project" value="UniProtKB-KW"/>
</dbReference>
<dbReference type="PRINTS" id="PR01047">
    <property type="entry name" value="TRNASYNTHTHR"/>
</dbReference>
<dbReference type="GO" id="GO:0004829">
    <property type="term" value="F:threonine-tRNA ligase activity"/>
    <property type="evidence" value="ECO:0007669"/>
    <property type="project" value="UniProtKB-UniRule"/>
</dbReference>
<dbReference type="CDD" id="cd00771">
    <property type="entry name" value="ThrRS_core"/>
    <property type="match status" value="1"/>
</dbReference>
<evidence type="ECO:0000256" key="10">
    <source>
        <dbReference type="ARBA" id="ARBA00023146"/>
    </source>
</evidence>
<dbReference type="PANTHER" id="PTHR11451">
    <property type="entry name" value="THREONINE-TRNA LIGASE"/>
    <property type="match status" value="1"/>
</dbReference>
<dbReference type="FunFam" id="3.30.930.10:FF:000002">
    <property type="entry name" value="Threonine--tRNA ligase"/>
    <property type="match status" value="1"/>
</dbReference>
<keyword evidence="4 14" id="KW-0436">Ligase</keyword>
<comment type="similarity">
    <text evidence="1">Belongs to the class-II aminoacyl-tRNA synthetase family.</text>
</comment>
<dbReference type="InterPro" id="IPR002314">
    <property type="entry name" value="aa-tRNA-synt_IIb"/>
</dbReference>
<dbReference type="InterPro" id="IPR033728">
    <property type="entry name" value="ThrRS_core"/>
</dbReference>
<evidence type="ECO:0000313" key="14">
    <source>
        <dbReference type="EMBL" id="HHJ81404.1"/>
    </source>
</evidence>
<dbReference type="AlphaFoldDB" id="A0A832J4X7"/>
<sequence length="338" mass="38488">EKSGHWDKFQDMMFTTHSENRDYAVKPMNCPCHVQIYNHGLHSYRDLPLRMAEFGSCHRNEPSGTLHGLMRVRNFVQDDAHIFCTEDQIQDEVSAFIDLLYEVYADFGFNEVIIKLSTRPENRVGSDADWDKSEKALEDALNNKGLAWDLQPGEGAFYGPKIEFSLKDCLGRVWQCGTIQVDFSMPGRLDASYVDEHSEKRVPVMLHRAILGSLERFIGILIEQYAGAMPVWLAPTQAVVMSITDRSQEFAAEVVQTLSKHGIRAKSDLRNEKIGFKIREHTILKVPFLLVLGDREVENRTVAVRTRGGEDLGVMDLNALVELFSTEIERRGRVVLEE</sequence>
<dbReference type="FunFam" id="3.40.50.800:FF:000001">
    <property type="entry name" value="Threonine--tRNA ligase"/>
    <property type="match status" value="1"/>
</dbReference>
<feature type="domain" description="Aminoacyl-transfer RNA synthetases class-II family profile" evidence="13">
    <location>
        <begin position="1"/>
        <end position="230"/>
    </location>
</feature>
<evidence type="ECO:0000256" key="2">
    <source>
        <dbReference type="ARBA" id="ARBA00013163"/>
    </source>
</evidence>
<evidence type="ECO:0000256" key="4">
    <source>
        <dbReference type="ARBA" id="ARBA00022598"/>
    </source>
</evidence>
<dbReference type="CDD" id="cd00860">
    <property type="entry name" value="ThrRS_anticodon"/>
    <property type="match status" value="1"/>
</dbReference>
<keyword evidence="10" id="KW-0030">Aminoacyl-tRNA synthetase</keyword>
<keyword evidence="8" id="KW-0067">ATP-binding</keyword>
<dbReference type="GO" id="GO:0046872">
    <property type="term" value="F:metal ion binding"/>
    <property type="evidence" value="ECO:0007669"/>
    <property type="project" value="UniProtKB-KW"/>
</dbReference>
<gene>
    <name evidence="14" type="primary">thrS</name>
    <name evidence="14" type="ORF">ENJ65_07195</name>
</gene>
<evidence type="ECO:0000256" key="9">
    <source>
        <dbReference type="ARBA" id="ARBA00022917"/>
    </source>
</evidence>
<dbReference type="InterPro" id="IPR047246">
    <property type="entry name" value="ThrRS_anticodon"/>
</dbReference>
<keyword evidence="7" id="KW-0862">Zinc</keyword>
<dbReference type="PROSITE" id="PS50862">
    <property type="entry name" value="AA_TRNA_LIGASE_II"/>
    <property type="match status" value="1"/>
</dbReference>
<evidence type="ECO:0000256" key="5">
    <source>
        <dbReference type="ARBA" id="ARBA00022723"/>
    </source>
</evidence>
<evidence type="ECO:0000256" key="1">
    <source>
        <dbReference type="ARBA" id="ARBA00008226"/>
    </source>
</evidence>
<evidence type="ECO:0000256" key="12">
    <source>
        <dbReference type="NCBIfam" id="TIGR00418"/>
    </source>
</evidence>
<evidence type="ECO:0000256" key="3">
    <source>
        <dbReference type="ARBA" id="ARBA00022490"/>
    </source>
</evidence>
<evidence type="ECO:0000256" key="7">
    <source>
        <dbReference type="ARBA" id="ARBA00022833"/>
    </source>
</evidence>
<organism evidence="14">
    <name type="scientific">Candidatus Tenderia electrophaga</name>
    <dbReference type="NCBI Taxonomy" id="1748243"/>
    <lineage>
        <taxon>Bacteria</taxon>
        <taxon>Pseudomonadati</taxon>
        <taxon>Pseudomonadota</taxon>
        <taxon>Gammaproteobacteria</taxon>
        <taxon>Candidatus Tenderiales</taxon>
        <taxon>Candidatus Tenderiaceae</taxon>
        <taxon>Candidatus Tenderia</taxon>
    </lineage>
</organism>
<dbReference type="Gene3D" id="3.40.50.800">
    <property type="entry name" value="Anticodon-binding domain"/>
    <property type="match status" value="1"/>
</dbReference>
<dbReference type="Proteomes" id="UP000885832">
    <property type="component" value="Unassembled WGS sequence"/>
</dbReference>
<dbReference type="GO" id="GO:0006435">
    <property type="term" value="P:threonyl-tRNA aminoacylation"/>
    <property type="evidence" value="ECO:0007669"/>
    <property type="project" value="UniProtKB-UniRule"/>
</dbReference>
<dbReference type="InterPro" id="IPR002320">
    <property type="entry name" value="Thr-tRNA-ligase_IIa"/>
</dbReference>
<dbReference type="InterPro" id="IPR036621">
    <property type="entry name" value="Anticodon-bd_dom_sf"/>
</dbReference>
<evidence type="ECO:0000256" key="11">
    <source>
        <dbReference type="ARBA" id="ARBA00049515"/>
    </source>
</evidence>
<evidence type="ECO:0000256" key="6">
    <source>
        <dbReference type="ARBA" id="ARBA00022741"/>
    </source>
</evidence>
<dbReference type="NCBIfam" id="TIGR00418">
    <property type="entry name" value="thrS"/>
    <property type="match status" value="1"/>
</dbReference>
<evidence type="ECO:0000256" key="8">
    <source>
        <dbReference type="ARBA" id="ARBA00022840"/>
    </source>
</evidence>
<protein>
    <recommendedName>
        <fullName evidence="2 12">Threonine--tRNA ligase</fullName>
        <ecNumber evidence="2 12">6.1.1.3</ecNumber>
    </recommendedName>
</protein>
<dbReference type="InterPro" id="IPR045864">
    <property type="entry name" value="aa-tRNA-synth_II/BPL/LPL"/>
</dbReference>
<dbReference type="InterPro" id="IPR006195">
    <property type="entry name" value="aa-tRNA-synth_II"/>
</dbReference>
<dbReference type="SUPFAM" id="SSF52954">
    <property type="entry name" value="Class II aaRS ABD-related"/>
    <property type="match status" value="1"/>
</dbReference>
<keyword evidence="3" id="KW-0963">Cytoplasm</keyword>
<accession>A0A832J4X7</accession>
<feature type="non-terminal residue" evidence="14">
    <location>
        <position position="1"/>
    </location>
</feature>
<keyword evidence="5" id="KW-0479">Metal-binding</keyword>
<evidence type="ECO:0000259" key="13">
    <source>
        <dbReference type="PROSITE" id="PS50862"/>
    </source>
</evidence>
<dbReference type="EC" id="6.1.1.3" evidence="2 12"/>
<dbReference type="GO" id="GO:0005829">
    <property type="term" value="C:cytosol"/>
    <property type="evidence" value="ECO:0007669"/>
    <property type="project" value="TreeGrafter"/>
</dbReference>
<dbReference type="Pfam" id="PF03129">
    <property type="entry name" value="HGTP_anticodon"/>
    <property type="match status" value="1"/>
</dbReference>
<dbReference type="Gene3D" id="3.30.930.10">
    <property type="entry name" value="Bira Bifunctional Protein, Domain 2"/>
    <property type="match status" value="1"/>
</dbReference>
<dbReference type="Pfam" id="PF00587">
    <property type="entry name" value="tRNA-synt_2b"/>
    <property type="match status" value="1"/>
</dbReference>
<dbReference type="SUPFAM" id="SSF55681">
    <property type="entry name" value="Class II aaRS and biotin synthetases"/>
    <property type="match status" value="1"/>
</dbReference>
<comment type="caution">
    <text evidence="14">The sequence shown here is derived from an EMBL/GenBank/DDBJ whole genome shotgun (WGS) entry which is preliminary data.</text>
</comment>
<keyword evidence="9" id="KW-0648">Protein biosynthesis</keyword>
<comment type="catalytic activity">
    <reaction evidence="11">
        <text>tRNA(Thr) + L-threonine + ATP = L-threonyl-tRNA(Thr) + AMP + diphosphate + H(+)</text>
        <dbReference type="Rhea" id="RHEA:24624"/>
        <dbReference type="Rhea" id="RHEA-COMP:9670"/>
        <dbReference type="Rhea" id="RHEA-COMP:9704"/>
        <dbReference type="ChEBI" id="CHEBI:15378"/>
        <dbReference type="ChEBI" id="CHEBI:30616"/>
        <dbReference type="ChEBI" id="CHEBI:33019"/>
        <dbReference type="ChEBI" id="CHEBI:57926"/>
        <dbReference type="ChEBI" id="CHEBI:78442"/>
        <dbReference type="ChEBI" id="CHEBI:78534"/>
        <dbReference type="ChEBI" id="CHEBI:456215"/>
        <dbReference type="EC" id="6.1.1.3"/>
    </reaction>
</comment>
<dbReference type="PANTHER" id="PTHR11451:SF44">
    <property type="entry name" value="THREONINE--TRNA LIGASE, CHLOROPLASTIC_MITOCHONDRIAL 2"/>
    <property type="match status" value="1"/>
</dbReference>
<proteinExistence type="inferred from homology"/>